<keyword evidence="3" id="KW-1185">Reference proteome</keyword>
<feature type="transmembrane region" description="Helical" evidence="1">
    <location>
        <begin position="189"/>
        <end position="208"/>
    </location>
</feature>
<accession>A0A4Y4DAA5</accession>
<organism evidence="2 3">
    <name type="scientific">Kocuria varians</name>
    <name type="common">Micrococcus varians</name>
    <dbReference type="NCBI Taxonomy" id="1272"/>
    <lineage>
        <taxon>Bacteria</taxon>
        <taxon>Bacillati</taxon>
        <taxon>Actinomycetota</taxon>
        <taxon>Actinomycetes</taxon>
        <taxon>Micrococcales</taxon>
        <taxon>Micrococcaceae</taxon>
        <taxon>Kocuria</taxon>
    </lineage>
</organism>
<evidence type="ECO:0000313" key="3">
    <source>
        <dbReference type="Proteomes" id="UP000315730"/>
    </source>
</evidence>
<gene>
    <name evidence="2" type="ORF">KVA01_23720</name>
</gene>
<proteinExistence type="predicted"/>
<keyword evidence="1" id="KW-1133">Transmembrane helix</keyword>
<protein>
    <submittedName>
        <fullName evidence="2">Uncharacterized protein</fullName>
    </submittedName>
</protein>
<keyword evidence="1" id="KW-0472">Membrane</keyword>
<feature type="transmembrane region" description="Helical" evidence="1">
    <location>
        <begin position="30"/>
        <end position="49"/>
    </location>
</feature>
<comment type="caution">
    <text evidence="2">The sequence shown here is derived from an EMBL/GenBank/DDBJ whole genome shotgun (WGS) entry which is preliminary data.</text>
</comment>
<dbReference type="AlphaFoldDB" id="A0A4Y4DAA5"/>
<dbReference type="EMBL" id="BJNW01000027">
    <property type="protein sequence ID" value="GED00218.1"/>
    <property type="molecule type" value="Genomic_DNA"/>
</dbReference>
<dbReference type="Proteomes" id="UP000315730">
    <property type="component" value="Unassembled WGS sequence"/>
</dbReference>
<reference evidence="2 3" key="1">
    <citation type="submission" date="2019-06" db="EMBL/GenBank/DDBJ databases">
        <title>Whole genome shotgun sequence of Kocuria varians NBRC 15358.</title>
        <authorList>
            <person name="Hosoyama A."/>
            <person name="Uohara A."/>
            <person name="Ohji S."/>
            <person name="Ichikawa N."/>
        </authorList>
    </citation>
    <scope>NUCLEOTIDE SEQUENCE [LARGE SCALE GENOMIC DNA]</scope>
    <source>
        <strain evidence="2 3">NBRC 15358</strain>
    </source>
</reference>
<feature type="transmembrane region" description="Helical" evidence="1">
    <location>
        <begin position="56"/>
        <end position="75"/>
    </location>
</feature>
<sequence length="213" mass="23523">MAETVRQVPPRYGVPEHVFHPRLGSYGRRLSAALAPVLLTVLAVGMIYYRRPAGPVTGALAFLALVGLVVAYVYLRPALAVLTPGFVLVSRWVGFRAVPRERIARVVTVEKLLPPTGKGRGRPYLWFVTETGRCALALDGTVWDARSLDEIARVSGAQHVNFTRATPAQVREHWPRLVSWRVRYPRVRYAASSLALLGVIGLLVWWAVAHGSP</sequence>
<evidence type="ECO:0000313" key="2">
    <source>
        <dbReference type="EMBL" id="GED00218.1"/>
    </source>
</evidence>
<name>A0A4Y4DAA5_KOCVA</name>
<dbReference type="OrthoDB" id="4878959at2"/>
<keyword evidence="1" id="KW-0812">Transmembrane</keyword>
<evidence type="ECO:0000256" key="1">
    <source>
        <dbReference type="SAM" id="Phobius"/>
    </source>
</evidence>